<keyword evidence="1" id="KW-0560">Oxidoreductase</keyword>
<dbReference type="InterPro" id="IPR008927">
    <property type="entry name" value="6-PGluconate_DH-like_C_sf"/>
</dbReference>
<comment type="caution">
    <text evidence="4">The sequence shown here is derived from an EMBL/GenBank/DDBJ whole genome shotgun (WGS) entry which is preliminary data.</text>
</comment>
<dbReference type="InterPro" id="IPR036291">
    <property type="entry name" value="NAD(P)-bd_dom_sf"/>
</dbReference>
<dbReference type="EMBL" id="WTYW01000001">
    <property type="protein sequence ID" value="MXO84464.1"/>
    <property type="molecule type" value="Genomic_DNA"/>
</dbReference>
<dbReference type="InterPro" id="IPR050988">
    <property type="entry name" value="Mannitol_DH/Oxidoreductase"/>
</dbReference>
<evidence type="ECO:0000259" key="2">
    <source>
        <dbReference type="Pfam" id="PF01232"/>
    </source>
</evidence>
<dbReference type="InterPro" id="IPR013131">
    <property type="entry name" value="Mannitol_DH_N"/>
</dbReference>
<protein>
    <submittedName>
        <fullName evidence="4">Mannitol dehydrogenase family protein</fullName>
    </submittedName>
</protein>
<reference evidence="4 5" key="1">
    <citation type="submission" date="2019-12" db="EMBL/GenBank/DDBJ databases">
        <title>Genomic-based taxomic classification of the family Erythrobacteraceae.</title>
        <authorList>
            <person name="Xu L."/>
        </authorList>
    </citation>
    <scope>NUCLEOTIDE SEQUENCE [LARGE SCALE GENOMIC DNA]</scope>
    <source>
        <strain evidence="4 5">MCCC 1A09962</strain>
    </source>
</reference>
<dbReference type="OrthoDB" id="271711at2"/>
<dbReference type="PANTHER" id="PTHR43362:SF1">
    <property type="entry name" value="MANNITOL DEHYDROGENASE 2-RELATED"/>
    <property type="match status" value="1"/>
</dbReference>
<organism evidence="4 5">
    <name type="scientific">Parapontixanthobacter aurantiacus</name>
    <dbReference type="NCBI Taxonomy" id="1463599"/>
    <lineage>
        <taxon>Bacteria</taxon>
        <taxon>Pseudomonadati</taxon>
        <taxon>Pseudomonadota</taxon>
        <taxon>Alphaproteobacteria</taxon>
        <taxon>Sphingomonadales</taxon>
        <taxon>Erythrobacteraceae</taxon>
        <taxon>Parapontixanthobacter</taxon>
    </lineage>
</organism>
<gene>
    <name evidence="4" type="ORF">GRI38_00225</name>
</gene>
<feature type="domain" description="Mannitol dehydrogenase N-terminal" evidence="2">
    <location>
        <begin position="28"/>
        <end position="262"/>
    </location>
</feature>
<name>A0A844ZAB7_9SPHN</name>
<feature type="domain" description="Mannitol dehydrogenase C-terminal" evidence="3">
    <location>
        <begin position="271"/>
        <end position="389"/>
    </location>
</feature>
<evidence type="ECO:0000313" key="5">
    <source>
        <dbReference type="Proteomes" id="UP000433104"/>
    </source>
</evidence>
<dbReference type="InterPro" id="IPR013328">
    <property type="entry name" value="6PGD_dom2"/>
</dbReference>
<dbReference type="InterPro" id="IPR013118">
    <property type="entry name" value="Mannitol_DH_C"/>
</dbReference>
<accession>A0A844ZAB7</accession>
<evidence type="ECO:0000256" key="1">
    <source>
        <dbReference type="ARBA" id="ARBA00023002"/>
    </source>
</evidence>
<dbReference type="Pfam" id="PF01232">
    <property type="entry name" value="Mannitol_dh"/>
    <property type="match status" value="1"/>
</dbReference>
<dbReference type="AlphaFoldDB" id="A0A844ZAB7"/>
<dbReference type="Gene3D" id="1.10.1040.10">
    <property type="entry name" value="N-(1-d-carboxylethyl)-l-norvaline Dehydrogenase, domain 2"/>
    <property type="match status" value="1"/>
</dbReference>
<dbReference type="PANTHER" id="PTHR43362">
    <property type="entry name" value="MANNITOL DEHYDROGENASE DSF1-RELATED"/>
    <property type="match status" value="1"/>
</dbReference>
<dbReference type="SUPFAM" id="SSF48179">
    <property type="entry name" value="6-phosphogluconate dehydrogenase C-terminal domain-like"/>
    <property type="match status" value="1"/>
</dbReference>
<dbReference type="Pfam" id="PF08125">
    <property type="entry name" value="Mannitol_dh_C"/>
    <property type="match status" value="1"/>
</dbReference>
<dbReference type="Proteomes" id="UP000433104">
    <property type="component" value="Unassembled WGS sequence"/>
</dbReference>
<sequence length="448" mass="50183">MRLSSETLAALPAEIDRFAYDRAEQEVGIVHYGIGAFHRAHQAWYTDLAMDRGDCDWMICGVSMRSKEVANSLNPQDGLYTLTARTGSTSITRVIGSVREVLFAPDEADAVVDRIAAPACRIVSFTVTEKGYARAFDGSLDIELARQSFYSSLARGLKRRMDSDLPGVTLLSCDNLADNGALLSSLVREWIRTECPELEDWFERKCTVPSTMVDRIVPRTSPADVSTLADTMGMEDLSAVFTEPFSQWVIEDEFANGRPAWDSVGAQLVEDVQPYEMAKLRILNGAHSFLAYAGLREGHEFVHEAIRDPALREQTERLMEEAASTVDAPSGLDLAQYRQDLIARFAEPSIRHRLSQIAMDGSQKLPQRWLDTALQYVRTGKEPKFFPAALDCWLWHLEDGRYVDDPHGEELTRLMQAEGRSSVIARCFFGSDERPALWHGYSELVSKA</sequence>
<dbReference type="GO" id="GO:0016616">
    <property type="term" value="F:oxidoreductase activity, acting on the CH-OH group of donors, NAD or NADP as acceptor"/>
    <property type="evidence" value="ECO:0007669"/>
    <property type="project" value="TreeGrafter"/>
</dbReference>
<evidence type="ECO:0000259" key="3">
    <source>
        <dbReference type="Pfam" id="PF08125"/>
    </source>
</evidence>
<keyword evidence="5" id="KW-1185">Reference proteome</keyword>
<dbReference type="Gene3D" id="3.40.50.720">
    <property type="entry name" value="NAD(P)-binding Rossmann-like Domain"/>
    <property type="match status" value="1"/>
</dbReference>
<proteinExistence type="predicted"/>
<dbReference type="InterPro" id="IPR000669">
    <property type="entry name" value="Mannitol_DH"/>
</dbReference>
<dbReference type="SUPFAM" id="SSF51735">
    <property type="entry name" value="NAD(P)-binding Rossmann-fold domains"/>
    <property type="match status" value="1"/>
</dbReference>
<dbReference type="PRINTS" id="PR00084">
    <property type="entry name" value="MTLDHDRGNASE"/>
</dbReference>
<dbReference type="RefSeq" id="WP_160681038.1">
    <property type="nucleotide sequence ID" value="NZ_WTYW01000001.1"/>
</dbReference>
<evidence type="ECO:0000313" key="4">
    <source>
        <dbReference type="EMBL" id="MXO84464.1"/>
    </source>
</evidence>